<gene>
    <name evidence="3" type="ORF">XD93_0001</name>
</gene>
<dbReference type="PANTHER" id="PTHR33490">
    <property type="entry name" value="BLR5614 PROTEIN-RELATED"/>
    <property type="match status" value="1"/>
</dbReference>
<accession>A0A101HJ90</accession>
<dbReference type="AlphaFoldDB" id="A0A101HJ90"/>
<evidence type="ECO:0000256" key="1">
    <source>
        <dbReference type="SAM" id="SignalP"/>
    </source>
</evidence>
<dbReference type="InterPro" id="IPR038765">
    <property type="entry name" value="Papain-like_cys_pep_sf"/>
</dbReference>
<feature type="chain" id="PRO_5007096940" evidence="1">
    <location>
        <begin position="23"/>
        <end position="521"/>
    </location>
</feature>
<dbReference type="SUPFAM" id="SSF54001">
    <property type="entry name" value="Cysteine proteinases"/>
    <property type="match status" value="1"/>
</dbReference>
<dbReference type="Proteomes" id="UP000053904">
    <property type="component" value="Unassembled WGS sequence"/>
</dbReference>
<dbReference type="Pfam" id="PF01841">
    <property type="entry name" value="Transglut_core"/>
    <property type="match status" value="1"/>
</dbReference>
<protein>
    <submittedName>
        <fullName evidence="3">Transglutaminase-like family protein</fullName>
    </submittedName>
</protein>
<name>A0A101HJ90_9BACT</name>
<dbReference type="SMART" id="SM00460">
    <property type="entry name" value="TGc"/>
    <property type="match status" value="1"/>
</dbReference>
<proteinExistence type="predicted"/>
<feature type="signal peptide" evidence="1">
    <location>
        <begin position="1"/>
        <end position="22"/>
    </location>
</feature>
<sequence length="521" mass="60170">MKKWILSIVALILLLLPSYVYANDADFYIESNMQIKYDKGDKFVTVEIEYIREVVNKDYYFPASGAKTFLIPDLLSQDEKKISVEREFKRDSLTVKDASGNNLDFSIEEDENGLSVSVPNYKRTTSTSPYRIYLRYKTHDYIKVINQNIVLQAPALPKDTEFELVDENSNTRTNIDYGLEILIDKEVASLAKIWPIDYSFEEVEGYDKYIFSSHSRIDRNPYLEFGTSQIFRFELNYQTPKTDSFIPEKYSEMFNALSTNIFEISLPRYFDETNQRVKIERISPTPTKISRDEEGNIIATFEVNANKEGNISVIGYVWVEQEEFGQARNIPNISLDEYRNEINSNEILSKYLVTTKYWQVSDPYIQEEARKIAEGETHLLDLIKADYRYINEKLEYDQSKADSINNRIGAKQALQGDASVCMEYSDAMISILRAQGIAARAALGYANLRDASETTDSQVRHQWVQIWVPDYGWLSVDPTWESENMNIGPSIDRVLWETFNGDDLSNTKIYSADSLDSINNI</sequence>
<keyword evidence="1" id="KW-0732">Signal</keyword>
<feature type="non-terminal residue" evidence="3">
    <location>
        <position position="521"/>
    </location>
</feature>
<comment type="caution">
    <text evidence="3">The sequence shown here is derived from an EMBL/GenBank/DDBJ whole genome shotgun (WGS) entry which is preliminary data.</text>
</comment>
<evidence type="ECO:0000313" key="3">
    <source>
        <dbReference type="EMBL" id="KUK77866.1"/>
    </source>
</evidence>
<dbReference type="EMBL" id="LGGO01000001">
    <property type="protein sequence ID" value="KUK77866.1"/>
    <property type="molecule type" value="Genomic_DNA"/>
</dbReference>
<dbReference type="InterPro" id="IPR002931">
    <property type="entry name" value="Transglutaminase-like"/>
</dbReference>
<dbReference type="PANTHER" id="PTHR33490:SF6">
    <property type="entry name" value="SLL1049 PROTEIN"/>
    <property type="match status" value="1"/>
</dbReference>
<evidence type="ECO:0000313" key="4">
    <source>
        <dbReference type="Proteomes" id="UP000053904"/>
    </source>
</evidence>
<organism evidence="3 4">
    <name type="scientific">candidate division WS6 bacterium 34_10</name>
    <dbReference type="NCBI Taxonomy" id="1641389"/>
    <lineage>
        <taxon>Bacteria</taxon>
        <taxon>Candidatus Dojkabacteria</taxon>
    </lineage>
</organism>
<reference evidence="4" key="1">
    <citation type="journal article" date="2015" name="MBio">
        <title>Genome-Resolved Metagenomic Analysis Reveals Roles for Candidate Phyla and Other Microbial Community Members in Biogeochemical Transformations in Oil Reservoirs.</title>
        <authorList>
            <person name="Hu P."/>
            <person name="Tom L."/>
            <person name="Singh A."/>
            <person name="Thomas B.C."/>
            <person name="Baker B.J."/>
            <person name="Piceno Y.M."/>
            <person name="Andersen G.L."/>
            <person name="Banfield J.F."/>
        </authorList>
    </citation>
    <scope>NUCLEOTIDE SEQUENCE [LARGE SCALE GENOMIC DNA]</scope>
</reference>
<dbReference type="Gene3D" id="3.10.620.30">
    <property type="match status" value="1"/>
</dbReference>
<evidence type="ECO:0000259" key="2">
    <source>
        <dbReference type="SMART" id="SM00460"/>
    </source>
</evidence>
<feature type="domain" description="Transglutaminase-like" evidence="2">
    <location>
        <begin position="413"/>
        <end position="480"/>
    </location>
</feature>